<dbReference type="EMBL" id="JAINUF010000002">
    <property type="protein sequence ID" value="KAJ8374225.1"/>
    <property type="molecule type" value="Genomic_DNA"/>
</dbReference>
<gene>
    <name evidence="1" type="ORF">SKAU_G00048050</name>
</gene>
<comment type="caution">
    <text evidence="1">The sequence shown here is derived from an EMBL/GenBank/DDBJ whole genome shotgun (WGS) entry which is preliminary data.</text>
</comment>
<reference evidence="1" key="1">
    <citation type="journal article" date="2023" name="Science">
        <title>Genome structures resolve the early diversification of teleost fishes.</title>
        <authorList>
            <person name="Parey E."/>
            <person name="Louis A."/>
            <person name="Montfort J."/>
            <person name="Bouchez O."/>
            <person name="Roques C."/>
            <person name="Iampietro C."/>
            <person name="Lluch J."/>
            <person name="Castinel A."/>
            <person name="Donnadieu C."/>
            <person name="Desvignes T."/>
            <person name="Floi Bucao C."/>
            <person name="Jouanno E."/>
            <person name="Wen M."/>
            <person name="Mejri S."/>
            <person name="Dirks R."/>
            <person name="Jansen H."/>
            <person name="Henkel C."/>
            <person name="Chen W.J."/>
            <person name="Zahm M."/>
            <person name="Cabau C."/>
            <person name="Klopp C."/>
            <person name="Thompson A.W."/>
            <person name="Robinson-Rechavi M."/>
            <person name="Braasch I."/>
            <person name="Lecointre G."/>
            <person name="Bobe J."/>
            <person name="Postlethwait J.H."/>
            <person name="Berthelot C."/>
            <person name="Roest Crollius H."/>
            <person name="Guiguen Y."/>
        </authorList>
    </citation>
    <scope>NUCLEOTIDE SEQUENCE</scope>
    <source>
        <strain evidence="1">WJC10195</strain>
    </source>
</reference>
<organism evidence="1 2">
    <name type="scientific">Synaphobranchus kaupii</name>
    <name type="common">Kaup's arrowtooth eel</name>
    <dbReference type="NCBI Taxonomy" id="118154"/>
    <lineage>
        <taxon>Eukaryota</taxon>
        <taxon>Metazoa</taxon>
        <taxon>Chordata</taxon>
        <taxon>Craniata</taxon>
        <taxon>Vertebrata</taxon>
        <taxon>Euteleostomi</taxon>
        <taxon>Actinopterygii</taxon>
        <taxon>Neopterygii</taxon>
        <taxon>Teleostei</taxon>
        <taxon>Anguilliformes</taxon>
        <taxon>Synaphobranchidae</taxon>
        <taxon>Synaphobranchus</taxon>
    </lineage>
</organism>
<accession>A0A9Q1G3S9</accession>
<evidence type="ECO:0000313" key="1">
    <source>
        <dbReference type="EMBL" id="KAJ8374225.1"/>
    </source>
</evidence>
<keyword evidence="2" id="KW-1185">Reference proteome</keyword>
<name>A0A9Q1G3S9_SYNKA</name>
<proteinExistence type="predicted"/>
<dbReference type="Proteomes" id="UP001152622">
    <property type="component" value="Chromosome 2"/>
</dbReference>
<protein>
    <submittedName>
        <fullName evidence="1">Uncharacterized protein</fullName>
    </submittedName>
</protein>
<evidence type="ECO:0000313" key="2">
    <source>
        <dbReference type="Proteomes" id="UP001152622"/>
    </source>
</evidence>
<sequence length="81" mass="8974">MPPASFTLHPERRPARCRGASGLAQIAPAPPHLRPGLKLKRYSAVLEEEQITSPILLFLIIILDDIMEDVPRGGGWLNAHR</sequence>
<dbReference type="AlphaFoldDB" id="A0A9Q1G3S9"/>